<protein>
    <recommendedName>
        <fullName evidence="3">F-box domain-containing protein</fullName>
    </recommendedName>
</protein>
<proteinExistence type="predicted"/>
<evidence type="ECO:0000313" key="2">
    <source>
        <dbReference type="Proteomes" id="UP000305067"/>
    </source>
</evidence>
<dbReference type="AlphaFoldDB" id="A0A5C3QBE1"/>
<dbReference type="Gene3D" id="3.80.10.10">
    <property type="entry name" value="Ribonuclease Inhibitor"/>
    <property type="match status" value="1"/>
</dbReference>
<keyword evidence="2" id="KW-1185">Reference proteome</keyword>
<gene>
    <name evidence="1" type="ORF">BDV98DRAFT_595864</name>
</gene>
<evidence type="ECO:0000313" key="1">
    <source>
        <dbReference type="EMBL" id="TFK98369.1"/>
    </source>
</evidence>
<dbReference type="EMBL" id="ML178840">
    <property type="protein sequence ID" value="TFK98369.1"/>
    <property type="molecule type" value="Genomic_DNA"/>
</dbReference>
<reference evidence="1 2" key="1">
    <citation type="journal article" date="2019" name="Nat. Ecol. Evol.">
        <title>Megaphylogeny resolves global patterns of mushroom evolution.</title>
        <authorList>
            <person name="Varga T."/>
            <person name="Krizsan K."/>
            <person name="Foldi C."/>
            <person name="Dima B."/>
            <person name="Sanchez-Garcia M."/>
            <person name="Sanchez-Ramirez S."/>
            <person name="Szollosi G.J."/>
            <person name="Szarkandi J.G."/>
            <person name="Papp V."/>
            <person name="Albert L."/>
            <person name="Andreopoulos W."/>
            <person name="Angelini C."/>
            <person name="Antonin V."/>
            <person name="Barry K.W."/>
            <person name="Bougher N.L."/>
            <person name="Buchanan P."/>
            <person name="Buyck B."/>
            <person name="Bense V."/>
            <person name="Catcheside P."/>
            <person name="Chovatia M."/>
            <person name="Cooper J."/>
            <person name="Damon W."/>
            <person name="Desjardin D."/>
            <person name="Finy P."/>
            <person name="Geml J."/>
            <person name="Haridas S."/>
            <person name="Hughes K."/>
            <person name="Justo A."/>
            <person name="Karasinski D."/>
            <person name="Kautmanova I."/>
            <person name="Kiss B."/>
            <person name="Kocsube S."/>
            <person name="Kotiranta H."/>
            <person name="LaButti K.M."/>
            <person name="Lechner B.E."/>
            <person name="Liimatainen K."/>
            <person name="Lipzen A."/>
            <person name="Lukacs Z."/>
            <person name="Mihaltcheva S."/>
            <person name="Morgado L.N."/>
            <person name="Niskanen T."/>
            <person name="Noordeloos M.E."/>
            <person name="Ohm R.A."/>
            <person name="Ortiz-Santana B."/>
            <person name="Ovrebo C."/>
            <person name="Racz N."/>
            <person name="Riley R."/>
            <person name="Savchenko A."/>
            <person name="Shiryaev A."/>
            <person name="Soop K."/>
            <person name="Spirin V."/>
            <person name="Szebenyi C."/>
            <person name="Tomsovsky M."/>
            <person name="Tulloss R.E."/>
            <person name="Uehling J."/>
            <person name="Grigoriev I.V."/>
            <person name="Vagvolgyi C."/>
            <person name="Papp T."/>
            <person name="Martin F.M."/>
            <person name="Miettinen O."/>
            <person name="Hibbett D.S."/>
            <person name="Nagy L.G."/>
        </authorList>
    </citation>
    <scope>NUCLEOTIDE SEQUENCE [LARGE SCALE GENOMIC DNA]</scope>
    <source>
        <strain evidence="1 2">CBS 309.79</strain>
    </source>
</reference>
<dbReference type="Proteomes" id="UP000305067">
    <property type="component" value="Unassembled WGS sequence"/>
</dbReference>
<name>A0A5C3QBE1_9AGAR</name>
<organism evidence="1 2">
    <name type="scientific">Pterulicium gracile</name>
    <dbReference type="NCBI Taxonomy" id="1884261"/>
    <lineage>
        <taxon>Eukaryota</taxon>
        <taxon>Fungi</taxon>
        <taxon>Dikarya</taxon>
        <taxon>Basidiomycota</taxon>
        <taxon>Agaricomycotina</taxon>
        <taxon>Agaricomycetes</taxon>
        <taxon>Agaricomycetidae</taxon>
        <taxon>Agaricales</taxon>
        <taxon>Pleurotineae</taxon>
        <taxon>Pterulaceae</taxon>
        <taxon>Pterulicium</taxon>
    </lineage>
</organism>
<evidence type="ECO:0008006" key="3">
    <source>
        <dbReference type="Google" id="ProtNLM"/>
    </source>
</evidence>
<dbReference type="InterPro" id="IPR032675">
    <property type="entry name" value="LRR_dom_sf"/>
</dbReference>
<accession>A0A5C3QBE1</accession>
<sequence length="289" mass="32405">MFDKAPKIRRLELESHVIGMSDFPLSQLTTLKLTRVSESASDESTAVTSIQDILQQCISLEELFLDPWDFSEELVDHEKTVTLPSLASLRFGCPNNEIKYEGDCPPIETPGLLASLRVPALKSLSVHGSATTMQDAYTCIKVSKPPPITSLCVEDYPPTTVPRDLTRTLTVDFCNDEPGYDEEPEYELDQLLELFTRAKDMEKGDVCPVLRDFTLRNARTSSETPRLLIDFLEPRVQGPNSGQNQKHREGIRKMVISVGSEAMVLKEICDETQNKRIAKLGSMLELELD</sequence>